<keyword evidence="7" id="KW-1185">Reference proteome</keyword>
<evidence type="ECO:0000313" key="7">
    <source>
        <dbReference type="Proteomes" id="UP000677054"/>
    </source>
</evidence>
<dbReference type="PANTHER" id="PTHR23507:SF1">
    <property type="entry name" value="FI18259P1-RELATED"/>
    <property type="match status" value="1"/>
</dbReference>
<keyword evidence="3 5" id="KW-1133">Transmembrane helix</keyword>
<dbReference type="OrthoDB" id="3026777at2759"/>
<protein>
    <recommendedName>
        <fullName evidence="8">Solute carrier family 46 member 3</fullName>
    </recommendedName>
</protein>
<dbReference type="Proteomes" id="UP000677054">
    <property type="component" value="Unassembled WGS sequence"/>
</dbReference>
<evidence type="ECO:0000256" key="2">
    <source>
        <dbReference type="ARBA" id="ARBA00022692"/>
    </source>
</evidence>
<organism evidence="6">
    <name type="scientific">Darwinula stevensoni</name>
    <dbReference type="NCBI Taxonomy" id="69355"/>
    <lineage>
        <taxon>Eukaryota</taxon>
        <taxon>Metazoa</taxon>
        <taxon>Ecdysozoa</taxon>
        <taxon>Arthropoda</taxon>
        <taxon>Crustacea</taxon>
        <taxon>Oligostraca</taxon>
        <taxon>Ostracoda</taxon>
        <taxon>Podocopa</taxon>
        <taxon>Podocopida</taxon>
        <taxon>Darwinulocopina</taxon>
        <taxon>Darwinuloidea</taxon>
        <taxon>Darwinulidae</taxon>
        <taxon>Darwinula</taxon>
    </lineage>
</organism>
<evidence type="ECO:0000256" key="1">
    <source>
        <dbReference type="ARBA" id="ARBA00004141"/>
    </source>
</evidence>
<dbReference type="EMBL" id="LR908081">
    <property type="protein sequence ID" value="CAD7254253.1"/>
    <property type="molecule type" value="Genomic_DNA"/>
</dbReference>
<proteinExistence type="predicted"/>
<name>A0A7R9AHI3_9CRUS</name>
<evidence type="ECO:0000256" key="3">
    <source>
        <dbReference type="ARBA" id="ARBA00022989"/>
    </source>
</evidence>
<evidence type="ECO:0000256" key="5">
    <source>
        <dbReference type="SAM" id="Phobius"/>
    </source>
</evidence>
<dbReference type="AlphaFoldDB" id="A0A7R9AHI3"/>
<feature type="transmembrane region" description="Helical" evidence="5">
    <location>
        <begin position="61"/>
        <end position="85"/>
    </location>
</feature>
<feature type="non-terminal residue" evidence="6">
    <location>
        <position position="1"/>
    </location>
</feature>
<dbReference type="GO" id="GO:0016020">
    <property type="term" value="C:membrane"/>
    <property type="evidence" value="ECO:0007669"/>
    <property type="project" value="UniProtKB-SubCell"/>
</dbReference>
<evidence type="ECO:0000256" key="4">
    <source>
        <dbReference type="ARBA" id="ARBA00023136"/>
    </source>
</evidence>
<accession>A0A7R9AHI3</accession>
<feature type="transmembrane region" description="Helical" evidence="5">
    <location>
        <begin position="30"/>
        <end position="49"/>
    </location>
</feature>
<evidence type="ECO:0000313" key="6">
    <source>
        <dbReference type="EMBL" id="CAD7254253.1"/>
    </source>
</evidence>
<keyword evidence="4 5" id="KW-0472">Membrane</keyword>
<dbReference type="PANTHER" id="PTHR23507">
    <property type="entry name" value="ZGC:174356"/>
    <property type="match status" value="1"/>
</dbReference>
<evidence type="ECO:0008006" key="8">
    <source>
        <dbReference type="Google" id="ProtNLM"/>
    </source>
</evidence>
<dbReference type="EMBL" id="CAJPEV010008563">
    <property type="protein sequence ID" value="CAG0905324.1"/>
    <property type="molecule type" value="Genomic_DNA"/>
</dbReference>
<comment type="subcellular location">
    <subcellularLocation>
        <location evidence="1">Membrane</location>
        <topology evidence="1">Multi-pass membrane protein</topology>
    </subcellularLocation>
</comment>
<sequence length="98" mass="10793">TPLAVLSTAKAAICRSLITKAAANDELGKIFAMVASAEALVPIVASLVYSKLYSATLDLFIGTFYLLSSAILFLVGSMYMYVFYLTRKHNLYKDREKD</sequence>
<keyword evidence="2 5" id="KW-0812">Transmembrane</keyword>
<gene>
    <name evidence="6" type="ORF">DSTB1V02_LOCUS13999</name>
</gene>
<dbReference type="GO" id="GO:0022857">
    <property type="term" value="F:transmembrane transporter activity"/>
    <property type="evidence" value="ECO:0007669"/>
    <property type="project" value="TreeGrafter"/>
</dbReference>
<reference evidence="6" key="1">
    <citation type="submission" date="2020-11" db="EMBL/GenBank/DDBJ databases">
        <authorList>
            <person name="Tran Van P."/>
        </authorList>
    </citation>
    <scope>NUCLEOTIDE SEQUENCE</scope>
</reference>